<evidence type="ECO:0000313" key="2">
    <source>
        <dbReference type="Proteomes" id="UP000037035"/>
    </source>
</evidence>
<dbReference type="AlphaFoldDB" id="A0A0L6UEQ7"/>
<reference evidence="1 2" key="1">
    <citation type="submission" date="2015-08" db="EMBL/GenBank/DDBJ databases">
        <title>Next Generation Sequencing and Analysis of the Genome of Puccinia sorghi L Schw, the Causal Agent of Maize Common Rust.</title>
        <authorList>
            <person name="Rochi L."/>
            <person name="Burguener G."/>
            <person name="Darino M."/>
            <person name="Turjanski A."/>
            <person name="Kreff E."/>
            <person name="Dieguez M.J."/>
            <person name="Sacco F."/>
        </authorList>
    </citation>
    <scope>NUCLEOTIDE SEQUENCE [LARGE SCALE GENOMIC DNA]</scope>
    <source>
        <strain evidence="1 2">RO10H11247</strain>
    </source>
</reference>
<dbReference type="VEuPathDB" id="FungiDB:VP01_6g14"/>
<organism evidence="1 2">
    <name type="scientific">Puccinia sorghi</name>
    <dbReference type="NCBI Taxonomy" id="27349"/>
    <lineage>
        <taxon>Eukaryota</taxon>
        <taxon>Fungi</taxon>
        <taxon>Dikarya</taxon>
        <taxon>Basidiomycota</taxon>
        <taxon>Pucciniomycotina</taxon>
        <taxon>Pucciniomycetes</taxon>
        <taxon>Pucciniales</taxon>
        <taxon>Pucciniaceae</taxon>
        <taxon>Puccinia</taxon>
    </lineage>
</organism>
<name>A0A0L6UEQ7_9BASI</name>
<protein>
    <submittedName>
        <fullName evidence="1">Putative signal peptide protein</fullName>
    </submittedName>
</protein>
<accession>A0A0L6UEQ7</accession>
<comment type="caution">
    <text evidence="1">The sequence shown here is derived from an EMBL/GenBank/DDBJ whole genome shotgun (WGS) entry which is preliminary data.</text>
</comment>
<dbReference type="Proteomes" id="UP000037035">
    <property type="component" value="Unassembled WGS sequence"/>
</dbReference>
<gene>
    <name evidence="1" type="ORF">VP01_6g14</name>
</gene>
<keyword evidence="2" id="KW-1185">Reference proteome</keyword>
<dbReference type="EMBL" id="LAVV01012384">
    <property type="protein sequence ID" value="KNZ46737.1"/>
    <property type="molecule type" value="Genomic_DNA"/>
</dbReference>
<sequence length="37" mass="4512">MLLCCLFVCHNFFFSQNKNVDTREDILHLKQEIGWIR</sequence>
<proteinExistence type="predicted"/>
<evidence type="ECO:0000313" key="1">
    <source>
        <dbReference type="EMBL" id="KNZ46737.1"/>
    </source>
</evidence>